<proteinExistence type="predicted"/>
<dbReference type="AlphaFoldDB" id="A0A5K7YEZ8"/>
<gene>
    <name evidence="1" type="ORF">DSCA_15680</name>
</gene>
<sequence>MKNANRTIGIGRVSGFGRRWPILLAALAMVLVGHMPPADGRERLDTPRWTVGLRWDVRVHQRFVVGGMDPAGQRRLTRLCAFRVERELLVDGRPAFSLAVECRSAGRTTACYRLFCTRDDLTVRRIEVYPRGWDGKRNVHWYRRAGKGPTVVARGCVPLSMPVFGKTDSEDFVYEHCINGPNGFRQDVVQEVVALDDHKDVLLNDGSVTVRQKWFPGLPWPSTVTMDDGRIVAELLPATVSESQAVYPFGGDAPFVAVPDTIDHLDAFGPPRQDRWWPLSAIVSARPWSADPTGDTPPKLLPESYTSTPSWSGYWWPMLDSGSGERLWHDGGPLDKYDYYYRARTGAFPSPWATSWEYANHRTTDQKNTWWGHCNGWAAAAIIEAEPSASCRLEGIYFGVADKKGILAEWHNTTYADDVLGDRYYGPGDDLQDIYPYAFITALIQYIASQDEAIVLDLDCGEQVWNHPAYGYEIEEVQRSGNDAKFACRVFYATDAVRTDFTGTWEKTVKEKIRMTLSSMSMSVPPKHSCHPVPPIHGFWRLRTRRKAIRARSSPFPSPTTAIHSVPGACRCRSWTCRRGPC</sequence>
<organism evidence="1 2">
    <name type="scientific">Desulfosarcina alkanivorans</name>
    <dbReference type="NCBI Taxonomy" id="571177"/>
    <lineage>
        <taxon>Bacteria</taxon>
        <taxon>Pseudomonadati</taxon>
        <taxon>Thermodesulfobacteriota</taxon>
        <taxon>Desulfobacteria</taxon>
        <taxon>Desulfobacterales</taxon>
        <taxon>Desulfosarcinaceae</taxon>
        <taxon>Desulfosarcina</taxon>
    </lineage>
</organism>
<dbReference type="InterPro" id="IPR032048">
    <property type="entry name" value="TGase_elicitor"/>
</dbReference>
<name>A0A5K7YEZ8_9BACT</name>
<dbReference type="Pfam" id="PF16683">
    <property type="entry name" value="TGase_elicitor"/>
    <property type="match status" value="1"/>
</dbReference>
<dbReference type="RefSeq" id="WP_155315874.1">
    <property type="nucleotide sequence ID" value="NZ_AP021874.1"/>
</dbReference>
<dbReference type="KEGG" id="dalk:DSCA_15680"/>
<reference evidence="1 2" key="1">
    <citation type="submission" date="2019-11" db="EMBL/GenBank/DDBJ databases">
        <title>Comparative genomics of hydrocarbon-degrading Desulfosarcina strains.</title>
        <authorList>
            <person name="Watanabe M."/>
            <person name="Kojima H."/>
            <person name="Fukui M."/>
        </authorList>
    </citation>
    <scope>NUCLEOTIDE SEQUENCE [LARGE SCALE GENOMIC DNA]</scope>
    <source>
        <strain evidence="1 2">PL12</strain>
    </source>
</reference>
<dbReference type="GO" id="GO:0016755">
    <property type="term" value="F:aminoacyltransferase activity"/>
    <property type="evidence" value="ECO:0007669"/>
    <property type="project" value="InterPro"/>
</dbReference>
<accession>A0A5K7YEZ8</accession>
<evidence type="ECO:0000313" key="2">
    <source>
        <dbReference type="Proteomes" id="UP000427906"/>
    </source>
</evidence>
<dbReference type="Proteomes" id="UP000427906">
    <property type="component" value="Chromosome"/>
</dbReference>
<protein>
    <submittedName>
        <fullName evidence="1">Uncharacterized protein</fullName>
    </submittedName>
</protein>
<evidence type="ECO:0000313" key="1">
    <source>
        <dbReference type="EMBL" id="BBO67638.1"/>
    </source>
</evidence>
<dbReference type="OrthoDB" id="5888723at2"/>
<keyword evidence="2" id="KW-1185">Reference proteome</keyword>
<dbReference type="EMBL" id="AP021874">
    <property type="protein sequence ID" value="BBO67638.1"/>
    <property type="molecule type" value="Genomic_DNA"/>
</dbReference>